<reference evidence="1 2" key="1">
    <citation type="submission" date="2024-09" db="EMBL/GenBank/DDBJ databases">
        <title>Rethinking Asexuality: The Enigmatic Case of Functional Sexual Genes in Lepraria (Stereocaulaceae).</title>
        <authorList>
            <person name="Doellman M."/>
            <person name="Sun Y."/>
            <person name="Barcenas-Pena A."/>
            <person name="Lumbsch H.T."/>
            <person name="Grewe F."/>
        </authorList>
    </citation>
    <scope>NUCLEOTIDE SEQUENCE [LARGE SCALE GENOMIC DNA]</scope>
    <source>
        <strain evidence="1 2">Grewe 0041</strain>
    </source>
</reference>
<sequence length="182" mass="20437">MAARQRIEGTKFFAGSLRQNLLLTFTRRLADNANRKKEIGSSRAPGIRNGGIILHHLSGYTAFQALAKLSCVVEETRAFCSRRDSYYVAYYHFTFSDTIRQKTTTLLRSMLLYAGYEGDQPREAELMNALKSLLEANGRVYFIIDALDECPHINGERAKFVTVLDTLKIRSRISGSLSSASS</sequence>
<keyword evidence="2" id="KW-1185">Reference proteome</keyword>
<proteinExistence type="predicted"/>
<dbReference type="EMBL" id="JBHFEH010000030">
    <property type="protein sequence ID" value="KAL2052029.1"/>
    <property type="molecule type" value="Genomic_DNA"/>
</dbReference>
<name>A0ABR4B2D8_9LECA</name>
<evidence type="ECO:0008006" key="3">
    <source>
        <dbReference type="Google" id="ProtNLM"/>
    </source>
</evidence>
<accession>A0ABR4B2D8</accession>
<comment type="caution">
    <text evidence="1">The sequence shown here is derived from an EMBL/GenBank/DDBJ whole genome shotgun (WGS) entry which is preliminary data.</text>
</comment>
<organism evidence="1 2">
    <name type="scientific">Lepraria finkii</name>
    <dbReference type="NCBI Taxonomy" id="1340010"/>
    <lineage>
        <taxon>Eukaryota</taxon>
        <taxon>Fungi</taxon>
        <taxon>Dikarya</taxon>
        <taxon>Ascomycota</taxon>
        <taxon>Pezizomycotina</taxon>
        <taxon>Lecanoromycetes</taxon>
        <taxon>OSLEUM clade</taxon>
        <taxon>Lecanoromycetidae</taxon>
        <taxon>Lecanorales</taxon>
        <taxon>Lecanorineae</taxon>
        <taxon>Stereocaulaceae</taxon>
        <taxon>Lepraria</taxon>
    </lineage>
</organism>
<evidence type="ECO:0000313" key="2">
    <source>
        <dbReference type="Proteomes" id="UP001590951"/>
    </source>
</evidence>
<evidence type="ECO:0000313" key="1">
    <source>
        <dbReference type="EMBL" id="KAL2052029.1"/>
    </source>
</evidence>
<protein>
    <recommendedName>
        <fullName evidence="3">NACHT domain-containing protein</fullName>
    </recommendedName>
</protein>
<dbReference type="Proteomes" id="UP001590951">
    <property type="component" value="Unassembled WGS sequence"/>
</dbReference>
<gene>
    <name evidence="1" type="ORF">ABVK25_007721</name>
</gene>